<dbReference type="PANTHER" id="PTHR43861:SF3">
    <property type="entry name" value="PUTATIVE (AFU_ORTHOLOGUE AFUA_2G14390)-RELATED"/>
    <property type="match status" value="1"/>
</dbReference>
<comment type="caution">
    <text evidence="2">The sequence shown here is derived from an EMBL/GenBank/DDBJ whole genome shotgun (WGS) entry which is preliminary data.</text>
</comment>
<keyword evidence="2" id="KW-0489">Methyltransferase</keyword>
<dbReference type="PANTHER" id="PTHR43861">
    <property type="entry name" value="TRANS-ACONITATE 2-METHYLTRANSFERASE-RELATED"/>
    <property type="match status" value="1"/>
</dbReference>
<organism evidence="2 3">
    <name type="scientific">Pseudonocardia halophobica</name>
    <dbReference type="NCBI Taxonomy" id="29401"/>
    <lineage>
        <taxon>Bacteria</taxon>
        <taxon>Bacillati</taxon>
        <taxon>Actinomycetota</taxon>
        <taxon>Actinomycetes</taxon>
        <taxon>Pseudonocardiales</taxon>
        <taxon>Pseudonocardiaceae</taxon>
        <taxon>Pseudonocardia</taxon>
    </lineage>
</organism>
<dbReference type="Pfam" id="PF13489">
    <property type="entry name" value="Methyltransf_23"/>
    <property type="match status" value="1"/>
</dbReference>
<proteinExistence type="predicted"/>
<dbReference type="Gene3D" id="3.40.50.150">
    <property type="entry name" value="Vaccinia Virus protein VP39"/>
    <property type="match status" value="1"/>
</dbReference>
<evidence type="ECO:0000256" key="1">
    <source>
        <dbReference type="ARBA" id="ARBA00022679"/>
    </source>
</evidence>
<dbReference type="GO" id="GO:0008168">
    <property type="term" value="F:methyltransferase activity"/>
    <property type="evidence" value="ECO:0007669"/>
    <property type="project" value="UniProtKB-KW"/>
</dbReference>
<evidence type="ECO:0000313" key="3">
    <source>
        <dbReference type="Proteomes" id="UP001143463"/>
    </source>
</evidence>
<sequence length="273" mass="28471">MSTGTTTGTGRGEYLLDNREVGAAARFAALSALFDRTTFQHVDALGLAPGARVWEVGAGGPSVPRGLAERVGPDGLVVASDIAPEALTAVEAPGVRVLQHDVTADDPPGTFDLVHARLVLTHLPDRGEALRRMVSAVGPGGYLLVEDFDVDLQSAPCLTRSTGPDDLVQDRARRVRKAFLALLLGRGADLSYGRELPGLLREAGLREVGADAVLPLPSPAGAILEAANVTQLRARLPRTGLVTDADVAAHIEALTSGTLPVAVPPLVSAWGRR</sequence>
<dbReference type="RefSeq" id="WP_037047786.1">
    <property type="nucleotide sequence ID" value="NZ_BAAAUZ010000073.1"/>
</dbReference>
<dbReference type="Proteomes" id="UP001143463">
    <property type="component" value="Unassembled WGS sequence"/>
</dbReference>
<name>A0A9W6L3N5_9PSEU</name>
<dbReference type="InterPro" id="IPR029063">
    <property type="entry name" value="SAM-dependent_MTases_sf"/>
</dbReference>
<reference evidence="2" key="2">
    <citation type="submission" date="2023-01" db="EMBL/GenBank/DDBJ databases">
        <authorList>
            <person name="Sun Q."/>
            <person name="Evtushenko L."/>
        </authorList>
    </citation>
    <scope>NUCLEOTIDE SEQUENCE</scope>
    <source>
        <strain evidence="2">VKM Ac-1069</strain>
    </source>
</reference>
<gene>
    <name evidence="2" type="ORF">GCM10017577_37790</name>
</gene>
<accession>A0A9W6L3N5</accession>
<keyword evidence="1" id="KW-0808">Transferase</keyword>
<keyword evidence="3" id="KW-1185">Reference proteome</keyword>
<reference evidence="2" key="1">
    <citation type="journal article" date="2014" name="Int. J. Syst. Evol. Microbiol.">
        <title>Complete genome sequence of Corynebacterium casei LMG S-19264T (=DSM 44701T), isolated from a smear-ripened cheese.</title>
        <authorList>
            <consortium name="US DOE Joint Genome Institute (JGI-PGF)"/>
            <person name="Walter F."/>
            <person name="Albersmeier A."/>
            <person name="Kalinowski J."/>
            <person name="Ruckert C."/>
        </authorList>
    </citation>
    <scope>NUCLEOTIDE SEQUENCE</scope>
    <source>
        <strain evidence="2">VKM Ac-1069</strain>
    </source>
</reference>
<dbReference type="EMBL" id="BSFQ01000015">
    <property type="protein sequence ID" value="GLL12638.1"/>
    <property type="molecule type" value="Genomic_DNA"/>
</dbReference>
<protein>
    <submittedName>
        <fullName evidence="2">Methyltransferase</fullName>
    </submittedName>
</protein>
<dbReference type="AlphaFoldDB" id="A0A9W6L3N5"/>
<dbReference type="SUPFAM" id="SSF53335">
    <property type="entry name" value="S-adenosyl-L-methionine-dependent methyltransferases"/>
    <property type="match status" value="1"/>
</dbReference>
<dbReference type="GO" id="GO:0032259">
    <property type="term" value="P:methylation"/>
    <property type="evidence" value="ECO:0007669"/>
    <property type="project" value="UniProtKB-KW"/>
</dbReference>
<evidence type="ECO:0000313" key="2">
    <source>
        <dbReference type="EMBL" id="GLL12638.1"/>
    </source>
</evidence>
<dbReference type="CDD" id="cd02440">
    <property type="entry name" value="AdoMet_MTases"/>
    <property type="match status" value="1"/>
</dbReference>